<name>A0A3N4L6J7_9PEZI</name>
<protein>
    <submittedName>
        <fullName evidence="1">Uncharacterized protein</fullName>
    </submittedName>
</protein>
<dbReference type="InParanoid" id="A0A3N4L6J7"/>
<sequence length="175" mass="19568">MPVPACVLVQHRSGKTVQLHMRASRQAQRNGALVSPLRWAGAMESRYSNLCMYCMAISWRGAEATKGGQRQLVAKGTAWEGAMHPACPLDVDWMTGCSAQSMSVFTRCTLSKGHRRDVPYRMVRSTYTVGTFESDTPCNSHTSHTFISRIRWPYEVVIPRAQPQRTVSPLTPNPQ</sequence>
<dbReference type="AlphaFoldDB" id="A0A3N4L6J7"/>
<organism evidence="1 2">
    <name type="scientific">Terfezia boudieri ATCC MYA-4762</name>
    <dbReference type="NCBI Taxonomy" id="1051890"/>
    <lineage>
        <taxon>Eukaryota</taxon>
        <taxon>Fungi</taxon>
        <taxon>Dikarya</taxon>
        <taxon>Ascomycota</taxon>
        <taxon>Pezizomycotina</taxon>
        <taxon>Pezizomycetes</taxon>
        <taxon>Pezizales</taxon>
        <taxon>Pezizaceae</taxon>
        <taxon>Terfezia</taxon>
    </lineage>
</organism>
<dbReference type="Proteomes" id="UP000267821">
    <property type="component" value="Unassembled WGS sequence"/>
</dbReference>
<proteinExistence type="predicted"/>
<evidence type="ECO:0000313" key="2">
    <source>
        <dbReference type="Proteomes" id="UP000267821"/>
    </source>
</evidence>
<keyword evidence="2" id="KW-1185">Reference proteome</keyword>
<accession>A0A3N4L6J7</accession>
<reference evidence="1 2" key="1">
    <citation type="journal article" date="2018" name="Nat. Ecol. Evol.">
        <title>Pezizomycetes genomes reveal the molecular basis of ectomycorrhizal truffle lifestyle.</title>
        <authorList>
            <person name="Murat C."/>
            <person name="Payen T."/>
            <person name="Noel B."/>
            <person name="Kuo A."/>
            <person name="Morin E."/>
            <person name="Chen J."/>
            <person name="Kohler A."/>
            <person name="Krizsan K."/>
            <person name="Balestrini R."/>
            <person name="Da Silva C."/>
            <person name="Montanini B."/>
            <person name="Hainaut M."/>
            <person name="Levati E."/>
            <person name="Barry K.W."/>
            <person name="Belfiori B."/>
            <person name="Cichocki N."/>
            <person name="Clum A."/>
            <person name="Dockter R.B."/>
            <person name="Fauchery L."/>
            <person name="Guy J."/>
            <person name="Iotti M."/>
            <person name="Le Tacon F."/>
            <person name="Lindquist E.A."/>
            <person name="Lipzen A."/>
            <person name="Malagnac F."/>
            <person name="Mello A."/>
            <person name="Molinier V."/>
            <person name="Miyauchi S."/>
            <person name="Poulain J."/>
            <person name="Riccioni C."/>
            <person name="Rubini A."/>
            <person name="Sitrit Y."/>
            <person name="Splivallo R."/>
            <person name="Traeger S."/>
            <person name="Wang M."/>
            <person name="Zifcakova L."/>
            <person name="Wipf D."/>
            <person name="Zambonelli A."/>
            <person name="Paolocci F."/>
            <person name="Nowrousian M."/>
            <person name="Ottonello S."/>
            <person name="Baldrian P."/>
            <person name="Spatafora J.W."/>
            <person name="Henrissat B."/>
            <person name="Nagy L.G."/>
            <person name="Aury J.M."/>
            <person name="Wincker P."/>
            <person name="Grigoriev I.V."/>
            <person name="Bonfante P."/>
            <person name="Martin F.M."/>
        </authorList>
    </citation>
    <scope>NUCLEOTIDE SEQUENCE [LARGE SCALE GENOMIC DNA]</scope>
    <source>
        <strain evidence="1 2">ATCC MYA-4762</strain>
    </source>
</reference>
<evidence type="ECO:0000313" key="1">
    <source>
        <dbReference type="EMBL" id="RPB18520.1"/>
    </source>
</evidence>
<gene>
    <name evidence="1" type="ORF">L211DRAFT_724063</name>
</gene>
<dbReference type="EMBL" id="ML121623">
    <property type="protein sequence ID" value="RPB18520.1"/>
    <property type="molecule type" value="Genomic_DNA"/>
</dbReference>